<name>A0A4P6LTK2_9FIRM</name>
<gene>
    <name evidence="2" type="primary">cph2_1</name>
    <name evidence="2" type="ORF">PMF13cell1_00452</name>
</gene>
<evidence type="ECO:0000313" key="2">
    <source>
        <dbReference type="EMBL" id="QBE94955.1"/>
    </source>
</evidence>
<dbReference type="AlphaFoldDB" id="A0A4P6LTK2"/>
<accession>A0A4P6LTK2</accession>
<dbReference type="SUPFAM" id="SSF55073">
    <property type="entry name" value="Nucleotide cyclase"/>
    <property type="match status" value="1"/>
</dbReference>
<dbReference type="Proteomes" id="UP000289794">
    <property type="component" value="Chromosome"/>
</dbReference>
<protein>
    <submittedName>
        <fullName evidence="2">Phytochrome-like protein cph2</fullName>
    </submittedName>
</protein>
<proteinExistence type="predicted"/>
<dbReference type="PANTHER" id="PTHR46663">
    <property type="entry name" value="DIGUANYLATE CYCLASE DGCT-RELATED"/>
    <property type="match status" value="1"/>
</dbReference>
<dbReference type="InterPro" id="IPR052163">
    <property type="entry name" value="DGC-Regulatory_Protein"/>
</dbReference>
<dbReference type="InterPro" id="IPR043128">
    <property type="entry name" value="Rev_trsase/Diguanyl_cyclase"/>
</dbReference>
<dbReference type="PROSITE" id="PS50887">
    <property type="entry name" value="GGDEF"/>
    <property type="match status" value="1"/>
</dbReference>
<dbReference type="InterPro" id="IPR029787">
    <property type="entry name" value="Nucleotide_cyclase"/>
</dbReference>
<dbReference type="Pfam" id="PF00990">
    <property type="entry name" value="GGDEF"/>
    <property type="match status" value="1"/>
</dbReference>
<reference evidence="2 3" key="1">
    <citation type="submission" date="2019-01" db="EMBL/GenBank/DDBJ databases">
        <title>PMF-metabolizing Aryl O-demethylase.</title>
        <authorList>
            <person name="Kim M."/>
        </authorList>
    </citation>
    <scope>NUCLEOTIDE SEQUENCE [LARGE SCALE GENOMIC DNA]</scope>
    <source>
        <strain evidence="2 3">PMF1</strain>
    </source>
</reference>
<organism evidence="2 3">
    <name type="scientific">Blautia producta</name>
    <dbReference type="NCBI Taxonomy" id="33035"/>
    <lineage>
        <taxon>Bacteria</taxon>
        <taxon>Bacillati</taxon>
        <taxon>Bacillota</taxon>
        <taxon>Clostridia</taxon>
        <taxon>Lachnospirales</taxon>
        <taxon>Lachnospiraceae</taxon>
        <taxon>Blautia</taxon>
    </lineage>
</organism>
<sequence>MNSLQTTVLVNNVEFVITTSVGVAVYPVDGEDPETLIKNADIAMYIAKNKGKNEYAFCSPKMINDVVKKMKLTNLYLILYHIFYRYEELVYHSHAFLYAQTIHHEFYDIPYLDVVHVSFLFL</sequence>
<evidence type="ECO:0000259" key="1">
    <source>
        <dbReference type="PROSITE" id="PS50887"/>
    </source>
</evidence>
<dbReference type="Gene3D" id="3.30.70.270">
    <property type="match status" value="1"/>
</dbReference>
<dbReference type="KEGG" id="bpro:PMF13cell1_00452"/>
<feature type="domain" description="GGDEF" evidence="1">
    <location>
        <begin position="1"/>
        <end position="60"/>
    </location>
</feature>
<dbReference type="EMBL" id="CP035945">
    <property type="protein sequence ID" value="QBE94955.1"/>
    <property type="molecule type" value="Genomic_DNA"/>
</dbReference>
<dbReference type="InterPro" id="IPR000160">
    <property type="entry name" value="GGDEF_dom"/>
</dbReference>
<dbReference type="PANTHER" id="PTHR46663:SF2">
    <property type="entry name" value="GGDEF DOMAIN-CONTAINING PROTEIN"/>
    <property type="match status" value="1"/>
</dbReference>
<evidence type="ECO:0000313" key="3">
    <source>
        <dbReference type="Proteomes" id="UP000289794"/>
    </source>
</evidence>